<comment type="pathway">
    <text evidence="1 4">Purine metabolism; IMP biosynthesis via de novo pathway; N(2)-formyl-N(1)-(5-phospho-D-ribosyl)glycinamide from N(1)-(5-phospho-D-ribosyl)glycinamide (10-formyl THF route): step 1/1.</text>
</comment>
<dbReference type="PANTHER" id="PTHR43369:SF2">
    <property type="entry name" value="PHOSPHORIBOSYLGLYCINAMIDE FORMYLTRANSFERASE"/>
    <property type="match status" value="1"/>
</dbReference>
<dbReference type="HAMAP" id="MF_01930">
    <property type="entry name" value="PurN"/>
    <property type="match status" value="1"/>
</dbReference>
<dbReference type="InterPro" id="IPR002376">
    <property type="entry name" value="Formyl_transf_N"/>
</dbReference>
<comment type="similarity">
    <text evidence="4">Belongs to the GART family.</text>
</comment>
<proteinExistence type="inferred from homology"/>
<accession>A0ABU9DQF2</accession>
<dbReference type="InterPro" id="IPR036477">
    <property type="entry name" value="Formyl_transf_N_sf"/>
</dbReference>
<sequence>MSKAPFRIAVFASGSGSNFQAIADAVKAGRLDATIELLVCDRPKAKVVERATKAGIPVYTFTPKEYASRQAYEQDILAELRDRKVDLVILAGYMRILTEVLVEAYWGRMLNIHPSLLPSFPGLHAVRQALAHGVKVTGVTVHLVDGGLDSGPILAQCALAIEDGDTEESLERRIHPIEHALYPQVIQDIVQGAIDLDRVVQANNSITDGMNNQ</sequence>
<keyword evidence="7" id="KW-1185">Reference proteome</keyword>
<dbReference type="GO" id="GO:0004644">
    <property type="term" value="F:phosphoribosylglycinamide formyltransferase activity"/>
    <property type="evidence" value="ECO:0007669"/>
    <property type="project" value="UniProtKB-EC"/>
</dbReference>
<dbReference type="EMBL" id="JBBPCC010000017">
    <property type="protein sequence ID" value="MEK8130949.1"/>
    <property type="molecule type" value="Genomic_DNA"/>
</dbReference>
<dbReference type="InterPro" id="IPR004607">
    <property type="entry name" value="GART"/>
</dbReference>
<dbReference type="PANTHER" id="PTHR43369">
    <property type="entry name" value="PHOSPHORIBOSYLGLYCINAMIDE FORMYLTRANSFERASE"/>
    <property type="match status" value="1"/>
</dbReference>
<comment type="function">
    <text evidence="4">Catalyzes the transfer of a formyl group from 10-formyltetrahydrofolate to 5-phospho-ribosyl-glycinamide (GAR), producing 5-phospho-ribosyl-N-formylglycinamide (FGAR) and tetrahydrofolate.</text>
</comment>
<organism evidence="6 7">
    <name type="scientific">Paenibacillus filicis</name>
    <dbReference type="NCBI Taxonomy" id="669464"/>
    <lineage>
        <taxon>Bacteria</taxon>
        <taxon>Bacillati</taxon>
        <taxon>Bacillota</taxon>
        <taxon>Bacilli</taxon>
        <taxon>Bacillales</taxon>
        <taxon>Paenibacillaceae</taxon>
        <taxon>Paenibacillus</taxon>
    </lineage>
</organism>
<evidence type="ECO:0000259" key="5">
    <source>
        <dbReference type="Pfam" id="PF00551"/>
    </source>
</evidence>
<dbReference type="CDD" id="cd08645">
    <property type="entry name" value="FMT_core_GART"/>
    <property type="match status" value="1"/>
</dbReference>
<evidence type="ECO:0000256" key="4">
    <source>
        <dbReference type="HAMAP-Rule" id="MF_01930"/>
    </source>
</evidence>
<comment type="caution">
    <text evidence="6">The sequence shown here is derived from an EMBL/GenBank/DDBJ whole genome shotgun (WGS) entry which is preliminary data.</text>
</comment>
<keyword evidence="3 4" id="KW-0658">Purine biosynthesis</keyword>
<dbReference type="Pfam" id="PF00551">
    <property type="entry name" value="Formyl_trans_N"/>
    <property type="match status" value="1"/>
</dbReference>
<keyword evidence="2 4" id="KW-0808">Transferase</keyword>
<evidence type="ECO:0000313" key="7">
    <source>
        <dbReference type="Proteomes" id="UP001469365"/>
    </source>
</evidence>
<evidence type="ECO:0000256" key="1">
    <source>
        <dbReference type="ARBA" id="ARBA00005054"/>
    </source>
</evidence>
<feature type="domain" description="Formyl transferase N-terminal" evidence="5">
    <location>
        <begin position="7"/>
        <end position="186"/>
    </location>
</feature>
<reference evidence="6 7" key="1">
    <citation type="submission" date="2024-04" db="EMBL/GenBank/DDBJ databases">
        <title>draft genome sequnece of Paenibacillus filicis.</title>
        <authorList>
            <person name="Kim D.-U."/>
        </authorList>
    </citation>
    <scope>NUCLEOTIDE SEQUENCE [LARGE SCALE GENOMIC DNA]</scope>
    <source>
        <strain evidence="6 7">KACC14197</strain>
    </source>
</reference>
<feature type="active site" description="Proton donor" evidence="4">
    <location>
        <position position="113"/>
    </location>
</feature>
<evidence type="ECO:0000256" key="2">
    <source>
        <dbReference type="ARBA" id="ARBA00022679"/>
    </source>
</evidence>
<protein>
    <recommendedName>
        <fullName evidence="4">Phosphoribosylglycinamide formyltransferase</fullName>
        <ecNumber evidence="4">2.1.2.2</ecNumber>
    </recommendedName>
    <alternativeName>
        <fullName evidence="4">5'-phosphoribosylglycinamide transformylase</fullName>
    </alternativeName>
    <alternativeName>
        <fullName evidence="4">GAR transformylase</fullName>
        <shortName evidence="4">GART</shortName>
    </alternativeName>
</protein>
<dbReference type="EC" id="2.1.2.2" evidence="4"/>
<dbReference type="RefSeq" id="WP_341418084.1">
    <property type="nucleotide sequence ID" value="NZ_JBBPCC010000017.1"/>
</dbReference>
<comment type="catalytic activity">
    <reaction evidence="4">
        <text>N(1)-(5-phospho-beta-D-ribosyl)glycinamide + (6R)-10-formyltetrahydrofolate = N(2)-formyl-N(1)-(5-phospho-beta-D-ribosyl)glycinamide + (6S)-5,6,7,8-tetrahydrofolate + H(+)</text>
        <dbReference type="Rhea" id="RHEA:15053"/>
        <dbReference type="ChEBI" id="CHEBI:15378"/>
        <dbReference type="ChEBI" id="CHEBI:57453"/>
        <dbReference type="ChEBI" id="CHEBI:143788"/>
        <dbReference type="ChEBI" id="CHEBI:147286"/>
        <dbReference type="ChEBI" id="CHEBI:195366"/>
        <dbReference type="EC" id="2.1.2.2"/>
    </reaction>
</comment>
<feature type="binding site" evidence="4">
    <location>
        <position position="111"/>
    </location>
    <ligand>
        <name>(6R)-10-formyltetrahydrofolate</name>
        <dbReference type="ChEBI" id="CHEBI:195366"/>
    </ligand>
</feature>
<dbReference type="SUPFAM" id="SSF53328">
    <property type="entry name" value="Formyltransferase"/>
    <property type="match status" value="1"/>
</dbReference>
<evidence type="ECO:0000313" key="6">
    <source>
        <dbReference type="EMBL" id="MEK8130949.1"/>
    </source>
</evidence>
<dbReference type="NCBIfam" id="TIGR00639">
    <property type="entry name" value="PurN"/>
    <property type="match status" value="1"/>
</dbReference>
<feature type="site" description="Raises pKa of active site His" evidence="4">
    <location>
        <position position="149"/>
    </location>
</feature>
<feature type="binding site" evidence="4">
    <location>
        <position position="69"/>
    </location>
    <ligand>
        <name>(6R)-10-formyltetrahydrofolate</name>
        <dbReference type="ChEBI" id="CHEBI:195366"/>
    </ligand>
</feature>
<feature type="binding site" evidence="4">
    <location>
        <begin position="16"/>
        <end position="18"/>
    </location>
    <ligand>
        <name>N(1)-(5-phospho-beta-D-ribosyl)glycinamide</name>
        <dbReference type="ChEBI" id="CHEBI:143788"/>
    </ligand>
</feature>
<gene>
    <name evidence="4 6" type="primary">purN</name>
    <name evidence="6" type="ORF">WMW72_23875</name>
</gene>
<evidence type="ECO:0000256" key="3">
    <source>
        <dbReference type="ARBA" id="ARBA00022755"/>
    </source>
</evidence>
<name>A0ABU9DQF2_9BACL</name>
<feature type="binding site" evidence="4">
    <location>
        <begin position="94"/>
        <end position="97"/>
    </location>
    <ligand>
        <name>(6R)-10-formyltetrahydrofolate</name>
        <dbReference type="ChEBI" id="CHEBI:195366"/>
    </ligand>
</feature>
<dbReference type="Proteomes" id="UP001469365">
    <property type="component" value="Unassembled WGS sequence"/>
</dbReference>
<dbReference type="Gene3D" id="3.40.50.170">
    <property type="entry name" value="Formyl transferase, N-terminal domain"/>
    <property type="match status" value="1"/>
</dbReference>